<dbReference type="SUPFAM" id="SSF50129">
    <property type="entry name" value="GroES-like"/>
    <property type="match status" value="1"/>
</dbReference>
<dbReference type="InterPro" id="IPR036291">
    <property type="entry name" value="NAD(P)-bd_dom_sf"/>
</dbReference>
<dbReference type="InterPro" id="IPR002328">
    <property type="entry name" value="ADH_Zn_CS"/>
</dbReference>
<dbReference type="EMBL" id="VIRS01000004">
    <property type="protein sequence ID" value="TQS45700.1"/>
    <property type="molecule type" value="Genomic_DNA"/>
</dbReference>
<evidence type="ECO:0000256" key="1">
    <source>
        <dbReference type="ARBA" id="ARBA00001947"/>
    </source>
</evidence>
<evidence type="ECO:0000259" key="7">
    <source>
        <dbReference type="SMART" id="SM00829"/>
    </source>
</evidence>
<keyword evidence="4 6" id="KW-0862">Zinc</keyword>
<evidence type="ECO:0000256" key="4">
    <source>
        <dbReference type="ARBA" id="ARBA00022833"/>
    </source>
</evidence>
<gene>
    <name evidence="8" type="ORF">FL583_08245</name>
</gene>
<dbReference type="Pfam" id="PF00107">
    <property type="entry name" value="ADH_zinc_N"/>
    <property type="match status" value="1"/>
</dbReference>
<name>A0A545AWK3_9ACTN</name>
<dbReference type="GO" id="GO:0016491">
    <property type="term" value="F:oxidoreductase activity"/>
    <property type="evidence" value="ECO:0007669"/>
    <property type="project" value="UniProtKB-KW"/>
</dbReference>
<organism evidence="8 9">
    <name type="scientific">Cryptosporangium phraense</name>
    <dbReference type="NCBI Taxonomy" id="2593070"/>
    <lineage>
        <taxon>Bacteria</taxon>
        <taxon>Bacillati</taxon>
        <taxon>Actinomycetota</taxon>
        <taxon>Actinomycetes</taxon>
        <taxon>Cryptosporangiales</taxon>
        <taxon>Cryptosporangiaceae</taxon>
        <taxon>Cryptosporangium</taxon>
    </lineage>
</organism>
<dbReference type="InterPro" id="IPR011032">
    <property type="entry name" value="GroES-like_sf"/>
</dbReference>
<evidence type="ECO:0000313" key="8">
    <source>
        <dbReference type="EMBL" id="TQS45700.1"/>
    </source>
</evidence>
<evidence type="ECO:0000256" key="6">
    <source>
        <dbReference type="RuleBase" id="RU361277"/>
    </source>
</evidence>
<dbReference type="AlphaFoldDB" id="A0A545AWK3"/>
<dbReference type="SMART" id="SM00829">
    <property type="entry name" value="PKS_ER"/>
    <property type="match status" value="1"/>
</dbReference>
<keyword evidence="3 6" id="KW-0479">Metal-binding</keyword>
<dbReference type="OrthoDB" id="334894at2"/>
<proteinExistence type="inferred from homology"/>
<evidence type="ECO:0000256" key="5">
    <source>
        <dbReference type="ARBA" id="ARBA00023002"/>
    </source>
</evidence>
<sequence length="371" mass="38152">MPSRHSEISEILVDITVAAVTEEKTFELRPAQLEEPRADEVLVRLVSVGICATDLHFSTFLPTNAVLGHEGAGVVEQVGAGVTDLKPGDPVALAFTSCGVCKQCRTASPSYCAQFDALNFAGARADGSSAVSIDGRPVYAHFLGQSTFATHAIANVRSVIKLPDTADLRSAGPFGCGFMTGAGTIVNILKPGPESAVAVFGAGAVGLASVMAAAASGASTVVAVDVSPARLQTASEVGATHVLDSREGDVVERIRAIVPDGLDGSVDTTGRADVVKDAVAALHTRGTAAVVGVGPSENVEVEWRTLLNGRTVTGVISGSAVPQVLVPQLLAWQAAGRFPVEKLMAHYEFADINEAAAATKRGDVVKAVLTF</sequence>
<accession>A0A545AWK3</accession>
<dbReference type="Gene3D" id="3.40.50.720">
    <property type="entry name" value="NAD(P)-binding Rossmann-like Domain"/>
    <property type="match status" value="1"/>
</dbReference>
<evidence type="ECO:0000313" key="9">
    <source>
        <dbReference type="Proteomes" id="UP000317982"/>
    </source>
</evidence>
<evidence type="ECO:0000256" key="2">
    <source>
        <dbReference type="ARBA" id="ARBA00008072"/>
    </source>
</evidence>
<evidence type="ECO:0000256" key="3">
    <source>
        <dbReference type="ARBA" id="ARBA00022723"/>
    </source>
</evidence>
<dbReference type="CDD" id="cd08278">
    <property type="entry name" value="benzyl_alcohol_DH"/>
    <property type="match status" value="1"/>
</dbReference>
<dbReference type="Pfam" id="PF08240">
    <property type="entry name" value="ADH_N"/>
    <property type="match status" value="1"/>
</dbReference>
<dbReference type="Gene3D" id="3.90.180.10">
    <property type="entry name" value="Medium-chain alcohol dehydrogenases, catalytic domain"/>
    <property type="match status" value="1"/>
</dbReference>
<dbReference type="FunFam" id="3.40.50.720:FF:000003">
    <property type="entry name" value="S-(hydroxymethyl)glutathione dehydrogenase"/>
    <property type="match status" value="1"/>
</dbReference>
<comment type="caution">
    <text evidence="8">The sequence shown here is derived from an EMBL/GenBank/DDBJ whole genome shotgun (WGS) entry which is preliminary data.</text>
</comment>
<dbReference type="InterPro" id="IPR013149">
    <property type="entry name" value="ADH-like_C"/>
</dbReference>
<feature type="domain" description="Enoyl reductase (ER)" evidence="7">
    <location>
        <begin position="19"/>
        <end position="369"/>
    </location>
</feature>
<keyword evidence="5" id="KW-0560">Oxidoreductase</keyword>
<dbReference type="PANTHER" id="PTHR43350">
    <property type="entry name" value="NAD-DEPENDENT ALCOHOL DEHYDROGENASE"/>
    <property type="match status" value="1"/>
</dbReference>
<protein>
    <submittedName>
        <fullName evidence="8">NAD(P)-dependent alcohol dehydrogenase</fullName>
    </submittedName>
</protein>
<dbReference type="InterPro" id="IPR013154">
    <property type="entry name" value="ADH-like_N"/>
</dbReference>
<reference evidence="8 9" key="1">
    <citation type="submission" date="2019-07" db="EMBL/GenBank/DDBJ databases">
        <title>Cryptosporangium phraense sp. nov., isolated from plant litter.</title>
        <authorList>
            <person name="Suriyachadkun C."/>
        </authorList>
    </citation>
    <scope>NUCLEOTIDE SEQUENCE [LARGE SCALE GENOMIC DNA]</scope>
    <source>
        <strain evidence="8 9">A-T 5661</strain>
    </source>
</reference>
<comment type="similarity">
    <text evidence="2 6">Belongs to the zinc-containing alcohol dehydrogenase family.</text>
</comment>
<dbReference type="Proteomes" id="UP000317982">
    <property type="component" value="Unassembled WGS sequence"/>
</dbReference>
<comment type="cofactor">
    <cofactor evidence="1 6">
        <name>Zn(2+)</name>
        <dbReference type="ChEBI" id="CHEBI:29105"/>
    </cofactor>
</comment>
<dbReference type="PANTHER" id="PTHR43350:SF2">
    <property type="entry name" value="GROES-LIKE ZINC-BINDING ALCOHOL DEHYDROGENASE FAMILY PROTEIN"/>
    <property type="match status" value="1"/>
</dbReference>
<dbReference type="InterPro" id="IPR020843">
    <property type="entry name" value="ER"/>
</dbReference>
<dbReference type="GO" id="GO:0008270">
    <property type="term" value="F:zinc ion binding"/>
    <property type="evidence" value="ECO:0007669"/>
    <property type="project" value="InterPro"/>
</dbReference>
<dbReference type="InParanoid" id="A0A545AWK3"/>
<keyword evidence="9" id="KW-1185">Reference proteome</keyword>
<dbReference type="SUPFAM" id="SSF51735">
    <property type="entry name" value="NAD(P)-binding Rossmann-fold domains"/>
    <property type="match status" value="1"/>
</dbReference>
<dbReference type="PROSITE" id="PS00059">
    <property type="entry name" value="ADH_ZINC"/>
    <property type="match status" value="1"/>
</dbReference>